<proteinExistence type="predicted"/>
<reference evidence="2" key="1">
    <citation type="submission" date="2021-04" db="EMBL/GenBank/DDBJ databases">
        <authorList>
            <person name="Postec A."/>
        </authorList>
    </citation>
    <scope>NUCLEOTIDE SEQUENCE</scope>
    <source>
        <strain evidence="2">F1F22</strain>
    </source>
</reference>
<feature type="region of interest" description="Disordered" evidence="1">
    <location>
        <begin position="103"/>
        <end position="123"/>
    </location>
</feature>
<sequence length="512" mass="58186">MHLNRNTLARRHIDTSLLRYGLVLRILTTGLILHNGPGEFGGFGFVLNSNGLSWQGVDTWNTMMSNFKDIGQLTANTFQGLTTGLAYLASSVWNVFSSPVSQDNRTQEREKAEKESMVATEGERRRKFKESMTLYHQRILFEKIKNIEEGPLKEKLRNMIAEYESDDGNANTEKINEIVSLLLKVSNKANEYAGDNVTGNVTLEQLLARSENIYELLDNTNQIYSYAVGVATDIAYDKYGGDAAIRNYEKTRLGLSDEDISDEMMERGREKFSSMFEFNLQHTALTQDKNVAEFDTKTNEGRKLLEMYSYFADLRGGYGSFEKSMKKDFVIFGEEGMGKGERCGKDTYNDRITVIRGGKIVEFYRGNVDASRHYEIKEGIPYSSIAPGVYEARTFYRASKSKMRENRQFTILIANGGAVPAVEGGSQKVKYEILIHIGGPDNTWSKGCQTIYGGRYTGERRDKSYQLDGGDYTYFMGLFGTVKMVYNPVEKAYEPKWYMDYTLEGTYYLLSQ</sequence>
<dbReference type="RefSeq" id="WP_271435042.1">
    <property type="nucleotide sequence ID" value="NZ_CP073355.1"/>
</dbReference>
<organism evidence="2 3">
    <name type="scientific">Thermospira aquatica</name>
    <dbReference type="NCBI Taxonomy" id="2828656"/>
    <lineage>
        <taxon>Bacteria</taxon>
        <taxon>Pseudomonadati</taxon>
        <taxon>Spirochaetota</taxon>
        <taxon>Spirochaetia</taxon>
        <taxon>Brevinematales</taxon>
        <taxon>Thermospiraceae</taxon>
        <taxon>Thermospira</taxon>
    </lineage>
</organism>
<name>A0AAX3BD12_9SPIR</name>
<dbReference type="EMBL" id="CP073355">
    <property type="protein sequence ID" value="URA09909.1"/>
    <property type="molecule type" value="Genomic_DNA"/>
</dbReference>
<feature type="compositionally biased region" description="Basic and acidic residues" evidence="1">
    <location>
        <begin position="105"/>
        <end position="123"/>
    </location>
</feature>
<evidence type="ECO:0000313" key="3">
    <source>
        <dbReference type="Proteomes" id="UP001056539"/>
    </source>
</evidence>
<reference evidence="2" key="2">
    <citation type="submission" date="2022-06" db="EMBL/GenBank/DDBJ databases">
        <title>Thermospira aquatica gen. nov., sp. nov.</title>
        <authorList>
            <person name="Ben Ali Gam Z."/>
            <person name="Labat M."/>
        </authorList>
    </citation>
    <scope>NUCLEOTIDE SEQUENCE</scope>
    <source>
        <strain evidence="2">F1F22</strain>
    </source>
</reference>
<evidence type="ECO:0000313" key="2">
    <source>
        <dbReference type="EMBL" id="URA09909.1"/>
    </source>
</evidence>
<evidence type="ECO:0000256" key="1">
    <source>
        <dbReference type="SAM" id="MobiDB-lite"/>
    </source>
</evidence>
<protein>
    <submittedName>
        <fullName evidence="2">Uncharacterized protein</fullName>
    </submittedName>
</protein>
<accession>A0AAX3BD12</accession>
<keyword evidence="3" id="KW-1185">Reference proteome</keyword>
<gene>
    <name evidence="2" type="ORF">KDW03_10555</name>
</gene>
<dbReference type="KEGG" id="taqu:KDW03_10555"/>
<dbReference type="AlphaFoldDB" id="A0AAX3BD12"/>
<dbReference type="Proteomes" id="UP001056539">
    <property type="component" value="Chromosome"/>
</dbReference>